<name>A0A923S2F1_9BURK</name>
<dbReference type="AlphaFoldDB" id="A0A923S2F1"/>
<dbReference type="Pfam" id="PF00497">
    <property type="entry name" value="SBP_bac_3"/>
    <property type="match status" value="1"/>
</dbReference>
<dbReference type="SUPFAM" id="SSF53850">
    <property type="entry name" value="Periplasmic binding protein-like II"/>
    <property type="match status" value="1"/>
</dbReference>
<dbReference type="InterPro" id="IPR001638">
    <property type="entry name" value="Solute-binding_3/MltF_N"/>
</dbReference>
<dbReference type="Proteomes" id="UP000596827">
    <property type="component" value="Unassembled WGS sequence"/>
</dbReference>
<keyword evidence="1 2" id="KW-0732">Signal</keyword>
<sequence>MPVVALALAALLPLQGAAQPATTATPQVRAELAPTGKLRMAITQVGYFVNRDAASGELSGVAIDMGRAVAAAAGVPFEPMLYQDFNKLVEGAQTGAWDLTIMGYDRARENVVAYSAPVMEIDLTLLVGPKSKVTSIEDMDRQGVVISVPRNTISDLALGRVLKHAELLRADNFAAAADAVAAGRADAYAYLRPGLVPLVAKIPGSRVLESRFDAARPALAVPQARTTAAAFVRQVVEQQRAQGAIAASIERAGVAARVAPPPQ</sequence>
<protein>
    <submittedName>
        <fullName evidence="4">Transporter substrate-binding domain-containing protein</fullName>
    </submittedName>
</protein>
<reference evidence="4" key="1">
    <citation type="submission" date="2020-08" db="EMBL/GenBank/DDBJ databases">
        <title>Ramlibacter sp. GTP1 16S ribosomal RNA gene genome sequencing and assembly.</title>
        <authorList>
            <person name="Kang M."/>
        </authorList>
    </citation>
    <scope>NUCLEOTIDE SEQUENCE</scope>
    <source>
        <strain evidence="4">GTP1</strain>
    </source>
</reference>
<evidence type="ECO:0000313" key="5">
    <source>
        <dbReference type="Proteomes" id="UP000596827"/>
    </source>
</evidence>
<proteinExistence type="predicted"/>
<keyword evidence="5" id="KW-1185">Reference proteome</keyword>
<organism evidence="4 5">
    <name type="scientific">Ramlibacter albus</name>
    <dbReference type="NCBI Taxonomy" id="2079448"/>
    <lineage>
        <taxon>Bacteria</taxon>
        <taxon>Pseudomonadati</taxon>
        <taxon>Pseudomonadota</taxon>
        <taxon>Betaproteobacteria</taxon>
        <taxon>Burkholderiales</taxon>
        <taxon>Comamonadaceae</taxon>
        <taxon>Ramlibacter</taxon>
    </lineage>
</organism>
<dbReference type="RefSeq" id="WP_187081755.1">
    <property type="nucleotide sequence ID" value="NZ_JACORU010000004.1"/>
</dbReference>
<gene>
    <name evidence="4" type="ORF">H8R02_12485</name>
</gene>
<feature type="chain" id="PRO_5037657022" evidence="2">
    <location>
        <begin position="24"/>
        <end position="263"/>
    </location>
</feature>
<evidence type="ECO:0000259" key="3">
    <source>
        <dbReference type="SMART" id="SM00062"/>
    </source>
</evidence>
<dbReference type="SMART" id="SM00062">
    <property type="entry name" value="PBPb"/>
    <property type="match status" value="1"/>
</dbReference>
<feature type="signal peptide" evidence="2">
    <location>
        <begin position="1"/>
        <end position="23"/>
    </location>
</feature>
<evidence type="ECO:0000256" key="2">
    <source>
        <dbReference type="SAM" id="SignalP"/>
    </source>
</evidence>
<evidence type="ECO:0000256" key="1">
    <source>
        <dbReference type="ARBA" id="ARBA00022729"/>
    </source>
</evidence>
<evidence type="ECO:0000313" key="4">
    <source>
        <dbReference type="EMBL" id="MBC5765276.1"/>
    </source>
</evidence>
<dbReference type="PANTHER" id="PTHR35936:SF17">
    <property type="entry name" value="ARGININE-BINDING EXTRACELLULAR PROTEIN ARTP"/>
    <property type="match status" value="1"/>
</dbReference>
<comment type="caution">
    <text evidence="4">The sequence shown here is derived from an EMBL/GenBank/DDBJ whole genome shotgun (WGS) entry which is preliminary data.</text>
</comment>
<accession>A0A923S2F1</accession>
<dbReference type="EMBL" id="JACORU010000004">
    <property type="protein sequence ID" value="MBC5765276.1"/>
    <property type="molecule type" value="Genomic_DNA"/>
</dbReference>
<dbReference type="PANTHER" id="PTHR35936">
    <property type="entry name" value="MEMBRANE-BOUND LYTIC MUREIN TRANSGLYCOSYLASE F"/>
    <property type="match status" value="1"/>
</dbReference>
<feature type="domain" description="Solute-binding protein family 3/N-terminal" evidence="3">
    <location>
        <begin position="37"/>
        <end position="256"/>
    </location>
</feature>
<dbReference type="Gene3D" id="3.40.190.10">
    <property type="entry name" value="Periplasmic binding protein-like II"/>
    <property type="match status" value="2"/>
</dbReference>